<name>A0AAW7PRE5_9BACT</name>
<dbReference type="EMBL" id="JAPZDC010000004">
    <property type="protein sequence ID" value="MDN5063918.1"/>
    <property type="molecule type" value="Genomic_DNA"/>
</dbReference>
<sequence>MNNLLVSKRLKKAKDKDIVFETLDIKKNKKTGFFQKMTEIYVFALALGIKEKKISSISGGFGEPIAIDLFTDEQQKYFDTVILFHEAGDVTKLNKENDENIASYMKTIEEYTNGGLEIIKDKILVHPEDSFNIISRLVTEQLNNIVPKEAEEDFGW</sequence>
<evidence type="ECO:0008006" key="3">
    <source>
        <dbReference type="Google" id="ProtNLM"/>
    </source>
</evidence>
<dbReference type="RefSeq" id="WP_301344547.1">
    <property type="nucleotide sequence ID" value="NZ_JAPZDB010000002.1"/>
</dbReference>
<accession>A0AAW7PRE5</accession>
<organism evidence="1 2">
    <name type="scientific">Aliarcobacter butzleri</name>
    <dbReference type="NCBI Taxonomy" id="28197"/>
    <lineage>
        <taxon>Bacteria</taxon>
        <taxon>Pseudomonadati</taxon>
        <taxon>Campylobacterota</taxon>
        <taxon>Epsilonproteobacteria</taxon>
        <taxon>Campylobacterales</taxon>
        <taxon>Arcobacteraceae</taxon>
        <taxon>Aliarcobacter</taxon>
    </lineage>
</organism>
<comment type="caution">
    <text evidence="1">The sequence shown here is derived from an EMBL/GenBank/DDBJ whole genome shotgun (WGS) entry which is preliminary data.</text>
</comment>
<proteinExistence type="predicted"/>
<evidence type="ECO:0000313" key="1">
    <source>
        <dbReference type="EMBL" id="MDN5063918.1"/>
    </source>
</evidence>
<dbReference type="AlphaFoldDB" id="A0AAW7PRE5"/>
<reference evidence="1" key="2">
    <citation type="journal article" date="2023" name="Microorganisms">
        <title>Genomic Characterization of Arcobacter butzleri Strains Isolated from Various Sources in Lithuania.</title>
        <authorList>
            <person name="Uljanovas D."/>
            <person name="Golz G."/>
            <person name="Fleischmann S."/>
            <person name="Kudirkiene E."/>
            <person name="Kasetiene N."/>
            <person name="Grineviciene A."/>
            <person name="Tamuleviciene E."/>
            <person name="Aksomaitiene J."/>
            <person name="Alter T."/>
            <person name="Malakauskas M."/>
        </authorList>
    </citation>
    <scope>NUCLEOTIDE SEQUENCE</scope>
    <source>
        <strain evidence="1">RCM39</strain>
    </source>
</reference>
<evidence type="ECO:0000313" key="2">
    <source>
        <dbReference type="Proteomes" id="UP001171529"/>
    </source>
</evidence>
<dbReference type="Proteomes" id="UP001171529">
    <property type="component" value="Unassembled WGS sequence"/>
</dbReference>
<protein>
    <recommendedName>
        <fullName evidence="3">DNA phosphorothioation-associated protein 4</fullName>
    </recommendedName>
</protein>
<gene>
    <name evidence="1" type="ORF">O8C91_06880</name>
</gene>
<reference evidence="1" key="1">
    <citation type="submission" date="2022-12" db="EMBL/GenBank/DDBJ databases">
        <authorList>
            <person name="Uljanovas D."/>
        </authorList>
    </citation>
    <scope>NUCLEOTIDE SEQUENCE</scope>
    <source>
        <strain evidence="1">RCM39</strain>
    </source>
</reference>